<dbReference type="EC" id="2.3.-.-" evidence="9"/>
<feature type="transmembrane region" description="Helical" evidence="9">
    <location>
        <begin position="344"/>
        <end position="367"/>
    </location>
</feature>
<comment type="function">
    <text evidence="9">A acetyltransferase, which acetylates the inositol ring of phosphatidylinositol during biosynthesis of GPI-anchor.</text>
</comment>
<feature type="transmembrane region" description="Helical" evidence="9">
    <location>
        <begin position="27"/>
        <end position="44"/>
    </location>
</feature>
<feature type="transmembrane region" description="Helical" evidence="9">
    <location>
        <begin position="313"/>
        <end position="335"/>
    </location>
</feature>
<feature type="transmembrane region" description="Helical" evidence="9">
    <location>
        <begin position="82"/>
        <end position="99"/>
    </location>
</feature>
<keyword evidence="8 9" id="KW-0472">Membrane</keyword>
<dbReference type="EMBL" id="CALLCH030000018">
    <property type="protein sequence ID" value="CAI4218528.1"/>
    <property type="molecule type" value="Genomic_DNA"/>
</dbReference>
<dbReference type="InterPro" id="IPR009447">
    <property type="entry name" value="PIGW/GWT1"/>
</dbReference>
<evidence type="ECO:0000256" key="8">
    <source>
        <dbReference type="ARBA" id="ARBA00023136"/>
    </source>
</evidence>
<evidence type="ECO:0000313" key="11">
    <source>
        <dbReference type="Proteomes" id="UP000838763"/>
    </source>
</evidence>
<sequence>MSGLAGEYKKLKEDFVSGLTGGPVSEITAVTAVGPVAIFLWSVLQARQSFFKPYTPLAFLVDYLINVITIILSTTVYGNQPILLSILLIAPALLVWALPSSSTPKKKALVPPTAKAQNTSAGGALSALSIKPFLTSYRGSMMIMTCTAILAVDFRLFPRKFAKVETWGTSPHGPWRRIFVYSAGVVAARPVLKERIAGRDTPLSRRLAQALRHSLPLLVLGVVRTLSVKGLDYAEHVTEYGVHWNFFFTLAFLPPFVALFQSALKVIPSYAALALLLSTSYQLALENTSLKVFVLTAPRTDFISMNREGICSFFGYLAIFLAGQDAGIFGFGLAVSRRLANLPYVLWVVAFNSAQIFVCCLIDTVFFPAFHNASDARAEAEAYTTATSRILRAFNRNGLAVFLLANLLTGLVNMTVPTLMPRPSRPWVSLRPTPVF</sequence>
<gene>
    <name evidence="10" type="ORF">PPNO1_LOCUS8110</name>
</gene>
<evidence type="ECO:0000256" key="2">
    <source>
        <dbReference type="ARBA" id="ARBA00004477"/>
    </source>
</evidence>
<evidence type="ECO:0000256" key="6">
    <source>
        <dbReference type="ARBA" id="ARBA00022692"/>
    </source>
</evidence>
<comment type="caution">
    <text evidence="9">Lacks conserved residue(s) required for the propagation of feature annotation.</text>
</comment>
<protein>
    <recommendedName>
        <fullName evidence="9">GPI-anchored wall transfer protein</fullName>
        <ecNumber evidence="9">2.3.-.-</ecNumber>
    </recommendedName>
</protein>
<name>A0A9P1HAL6_9PEZI</name>
<keyword evidence="9" id="KW-0808">Transferase</keyword>
<dbReference type="Pfam" id="PF06423">
    <property type="entry name" value="GWT1"/>
    <property type="match status" value="2"/>
</dbReference>
<dbReference type="PANTHER" id="PTHR20661">
    <property type="entry name" value="PHOSPHATIDYLINOSITOL-GLYCAN BIOSYNTHESIS CLASS W PROTEIN"/>
    <property type="match status" value="1"/>
</dbReference>
<dbReference type="GO" id="GO:0032216">
    <property type="term" value="F:glucosaminyl-phosphatidylinositol O-acyltransferase activity"/>
    <property type="evidence" value="ECO:0007669"/>
    <property type="project" value="TreeGrafter"/>
</dbReference>
<evidence type="ECO:0000256" key="9">
    <source>
        <dbReference type="RuleBase" id="RU280819"/>
    </source>
</evidence>
<evidence type="ECO:0000256" key="3">
    <source>
        <dbReference type="ARBA" id="ARBA00004687"/>
    </source>
</evidence>
<comment type="caution">
    <text evidence="10">The sequence shown here is derived from an EMBL/GenBank/DDBJ whole genome shotgun (WGS) entry which is preliminary data.</text>
</comment>
<dbReference type="GO" id="GO:0006506">
    <property type="term" value="P:GPI anchor biosynthetic process"/>
    <property type="evidence" value="ECO:0007669"/>
    <property type="project" value="UniProtKB-KW"/>
</dbReference>
<comment type="function">
    <text evidence="1">Probable acetyltransferase, which acetylates the inositol ring of phosphatidylinositol during biosynthesis of GPI-anchor.</text>
</comment>
<dbReference type="Proteomes" id="UP000838763">
    <property type="component" value="Unassembled WGS sequence"/>
</dbReference>
<keyword evidence="9" id="KW-0256">Endoplasmic reticulum</keyword>
<evidence type="ECO:0000256" key="5">
    <source>
        <dbReference type="ARBA" id="ARBA00022502"/>
    </source>
</evidence>
<keyword evidence="9" id="KW-0012">Acyltransferase</keyword>
<comment type="subcellular location">
    <subcellularLocation>
        <location evidence="2 9">Endoplasmic reticulum membrane</location>
        <topology evidence="2 9">Multi-pass membrane protein</topology>
    </subcellularLocation>
</comment>
<evidence type="ECO:0000256" key="7">
    <source>
        <dbReference type="ARBA" id="ARBA00022989"/>
    </source>
</evidence>
<evidence type="ECO:0000256" key="1">
    <source>
        <dbReference type="ARBA" id="ARBA00002531"/>
    </source>
</evidence>
<dbReference type="GO" id="GO:0072659">
    <property type="term" value="P:protein localization to plasma membrane"/>
    <property type="evidence" value="ECO:0007669"/>
    <property type="project" value="TreeGrafter"/>
</dbReference>
<keyword evidence="11" id="KW-1185">Reference proteome</keyword>
<keyword evidence="6 9" id="KW-0812">Transmembrane</keyword>
<keyword evidence="7 9" id="KW-1133">Transmembrane helix</keyword>
<comment type="pathway">
    <text evidence="3 9">Glycolipid biosynthesis; glycosylphosphatidylinositol-anchor biosynthesis.</text>
</comment>
<dbReference type="PANTHER" id="PTHR20661:SF0">
    <property type="entry name" value="PHOSPHATIDYLINOSITOL-GLYCAN BIOSYNTHESIS CLASS W PROTEIN"/>
    <property type="match status" value="1"/>
</dbReference>
<dbReference type="OrthoDB" id="15270at2759"/>
<organism evidence="10 11">
    <name type="scientific">Parascedosporium putredinis</name>
    <dbReference type="NCBI Taxonomy" id="1442378"/>
    <lineage>
        <taxon>Eukaryota</taxon>
        <taxon>Fungi</taxon>
        <taxon>Dikarya</taxon>
        <taxon>Ascomycota</taxon>
        <taxon>Pezizomycotina</taxon>
        <taxon>Sordariomycetes</taxon>
        <taxon>Hypocreomycetidae</taxon>
        <taxon>Microascales</taxon>
        <taxon>Microascaceae</taxon>
        <taxon>Parascedosporium</taxon>
    </lineage>
</organism>
<dbReference type="PIRSF" id="PIRSF017321">
    <property type="entry name" value="GWT1"/>
    <property type="match status" value="1"/>
</dbReference>
<accession>A0A9P1HAL6</accession>
<evidence type="ECO:0000256" key="4">
    <source>
        <dbReference type="ARBA" id="ARBA00007559"/>
    </source>
</evidence>
<feature type="transmembrane region" description="Helical" evidence="9">
    <location>
        <begin position="56"/>
        <end position="76"/>
    </location>
</feature>
<dbReference type="AlphaFoldDB" id="A0A9P1HAL6"/>
<dbReference type="GO" id="GO:0005789">
    <property type="term" value="C:endoplasmic reticulum membrane"/>
    <property type="evidence" value="ECO:0007669"/>
    <property type="project" value="UniProtKB-SubCell"/>
</dbReference>
<comment type="similarity">
    <text evidence="4 9">Belongs to the PIGW family.</text>
</comment>
<keyword evidence="5 9" id="KW-0337">GPI-anchor biosynthesis</keyword>
<evidence type="ECO:0000313" key="10">
    <source>
        <dbReference type="EMBL" id="CAI4218528.1"/>
    </source>
</evidence>
<reference evidence="10" key="1">
    <citation type="submission" date="2022-11" db="EMBL/GenBank/DDBJ databases">
        <authorList>
            <person name="Scott C."/>
            <person name="Bruce N."/>
        </authorList>
    </citation>
    <scope>NUCLEOTIDE SEQUENCE</scope>
</reference>
<feature type="transmembrane region" description="Helical" evidence="9">
    <location>
        <begin position="398"/>
        <end position="416"/>
    </location>
</feature>
<proteinExistence type="inferred from homology"/>